<dbReference type="Proteomes" id="UP000321049">
    <property type="component" value="Unassembled WGS sequence"/>
</dbReference>
<keyword evidence="1" id="KW-0472">Membrane</keyword>
<proteinExistence type="predicted"/>
<organism evidence="3 4">
    <name type="scientific">Cellulomonas terrae</name>
    <dbReference type="NCBI Taxonomy" id="311234"/>
    <lineage>
        <taxon>Bacteria</taxon>
        <taxon>Bacillati</taxon>
        <taxon>Actinomycetota</taxon>
        <taxon>Actinomycetes</taxon>
        <taxon>Micrococcales</taxon>
        <taxon>Cellulomonadaceae</taxon>
        <taxon>Cellulomonas</taxon>
    </lineage>
</organism>
<dbReference type="OrthoDB" id="3336893at2"/>
<dbReference type="InterPro" id="IPR018391">
    <property type="entry name" value="PQQ_b-propeller_rpt"/>
</dbReference>
<dbReference type="SUPFAM" id="SSF50998">
    <property type="entry name" value="Quinoprotein alcohol dehydrogenase-like"/>
    <property type="match status" value="1"/>
</dbReference>
<dbReference type="InterPro" id="IPR011047">
    <property type="entry name" value="Quinoprotein_ADH-like_sf"/>
</dbReference>
<dbReference type="Pfam" id="PF13360">
    <property type="entry name" value="PQQ_2"/>
    <property type="match status" value="1"/>
</dbReference>
<dbReference type="EMBL" id="BJWH01000035">
    <property type="protein sequence ID" value="GEM00365.1"/>
    <property type="molecule type" value="Genomic_DNA"/>
</dbReference>
<keyword evidence="1" id="KW-0812">Transmembrane</keyword>
<accession>A0A511JR07</accession>
<dbReference type="InterPro" id="IPR002372">
    <property type="entry name" value="PQQ_rpt_dom"/>
</dbReference>
<evidence type="ECO:0000313" key="4">
    <source>
        <dbReference type="Proteomes" id="UP000321049"/>
    </source>
</evidence>
<comment type="caution">
    <text evidence="3">The sequence shown here is derived from an EMBL/GenBank/DDBJ whole genome shotgun (WGS) entry which is preliminary data.</text>
</comment>
<gene>
    <name evidence="3" type="ORF">CTE05_39110</name>
</gene>
<dbReference type="RefSeq" id="WP_146847957.1">
    <property type="nucleotide sequence ID" value="NZ_BJWH01000035.1"/>
</dbReference>
<feature type="transmembrane region" description="Helical" evidence="1">
    <location>
        <begin position="39"/>
        <end position="58"/>
    </location>
</feature>
<evidence type="ECO:0000313" key="3">
    <source>
        <dbReference type="EMBL" id="GEM00365.1"/>
    </source>
</evidence>
<feature type="domain" description="Pyrrolo-quinoline quinone repeat" evidence="2">
    <location>
        <begin position="361"/>
        <end position="464"/>
    </location>
</feature>
<dbReference type="PANTHER" id="PTHR34512:SF30">
    <property type="entry name" value="OUTER MEMBRANE PROTEIN ASSEMBLY FACTOR BAMB"/>
    <property type="match status" value="1"/>
</dbReference>
<dbReference type="Gene3D" id="2.40.10.480">
    <property type="match status" value="1"/>
</dbReference>
<keyword evidence="4" id="KW-1185">Reference proteome</keyword>
<reference evidence="3 4" key="1">
    <citation type="submission" date="2019-07" db="EMBL/GenBank/DDBJ databases">
        <title>Whole genome shotgun sequence of Cellulomonas terrae NBRC 100819.</title>
        <authorList>
            <person name="Hosoyama A."/>
            <person name="Uohara A."/>
            <person name="Ohji S."/>
            <person name="Ichikawa N."/>
        </authorList>
    </citation>
    <scope>NUCLEOTIDE SEQUENCE [LARGE SCALE GENOMIC DNA]</scope>
    <source>
        <strain evidence="3 4">NBRC 100819</strain>
    </source>
</reference>
<dbReference type="SMART" id="SM00564">
    <property type="entry name" value="PQQ"/>
    <property type="match status" value="5"/>
</dbReference>
<dbReference type="Gene3D" id="2.130.10.10">
    <property type="entry name" value="YVTN repeat-like/Quinoprotein amine dehydrogenase"/>
    <property type="match status" value="1"/>
</dbReference>
<dbReference type="PANTHER" id="PTHR34512">
    <property type="entry name" value="CELL SURFACE PROTEIN"/>
    <property type="match status" value="1"/>
</dbReference>
<dbReference type="AlphaFoldDB" id="A0A511JR07"/>
<name>A0A511JR07_9CELL</name>
<evidence type="ECO:0000256" key="1">
    <source>
        <dbReference type="SAM" id="Phobius"/>
    </source>
</evidence>
<keyword evidence="1" id="KW-1133">Transmembrane helix</keyword>
<sequence>MSLARPARTGAMQHVELDEAGDPVPAPAPAARRRGAWRWVVGAAAVVAVGLAGTQAVLDARERATTERLAATPGVVRAVGADVGVLWEPDPTQSAVIAQGIDVDGAVLGLAVAADGSQAFVSLDQRTGRERFRTPLLGPDADRARSLDRTAAGTCVAVPVDEGSPELAACLVSDGFVQYGDEGVETRKPATTTRVVVLDTRDGHVVADTSAPGATALAAVRGLAVVAVPARDAQTEVTGRDLLTGEVRWRFRPPAPGADRRAFADDVRLVGVDGLVGVAVPGWSATVLSSSGEVLRASRPGDADHVLDPVAGRLVLLSTTGSGTLLSTLVERGRADVDVPGEVLSFTVDDGSVPELVLTSSGDVRGWDAATGEQRWRSDVVASSNALVLDGRVYVSTRAGVVALDGQTGDLLWRAATVAGTAPGFLVTDGRNVVTAEQHVSGGTSELVAYGLDDGRTVWRVRFPDSLRFSLSVGHLLLGRGMDGRVAVLG</sequence>
<evidence type="ECO:0000259" key="2">
    <source>
        <dbReference type="Pfam" id="PF13360"/>
    </source>
</evidence>
<dbReference type="InterPro" id="IPR015943">
    <property type="entry name" value="WD40/YVTN_repeat-like_dom_sf"/>
</dbReference>
<protein>
    <recommendedName>
        <fullName evidence="2">Pyrrolo-quinoline quinone repeat domain-containing protein</fullName>
    </recommendedName>
</protein>